<dbReference type="Proteomes" id="UP000643165">
    <property type="component" value="Unassembled WGS sequence"/>
</dbReference>
<comment type="caution">
    <text evidence="3">The sequence shown here is derived from an EMBL/GenBank/DDBJ whole genome shotgun (WGS) entry which is preliminary data.</text>
</comment>
<proteinExistence type="predicted"/>
<evidence type="ECO:0000313" key="3">
    <source>
        <dbReference type="EMBL" id="GIJ20489.1"/>
    </source>
</evidence>
<dbReference type="Pfam" id="PF00072">
    <property type="entry name" value="Response_reg"/>
    <property type="match status" value="1"/>
</dbReference>
<organism evidence="3 4">
    <name type="scientific">Micromonospora lutea</name>
    <dbReference type="NCBI Taxonomy" id="419825"/>
    <lineage>
        <taxon>Bacteria</taxon>
        <taxon>Bacillati</taxon>
        <taxon>Actinomycetota</taxon>
        <taxon>Actinomycetes</taxon>
        <taxon>Micromonosporales</taxon>
        <taxon>Micromonosporaceae</taxon>
        <taxon>Micromonospora</taxon>
    </lineage>
</organism>
<dbReference type="PANTHER" id="PTHR44520">
    <property type="entry name" value="RESPONSE REGULATOR RCP1-RELATED"/>
    <property type="match status" value="1"/>
</dbReference>
<protein>
    <submittedName>
        <fullName evidence="3">Two-component system response regulator</fullName>
    </submittedName>
</protein>
<dbReference type="PROSITE" id="PS50110">
    <property type="entry name" value="RESPONSE_REGULATORY"/>
    <property type="match status" value="1"/>
</dbReference>
<dbReference type="InterPro" id="IPR011006">
    <property type="entry name" value="CheY-like_superfamily"/>
</dbReference>
<keyword evidence="4" id="KW-1185">Reference proteome</keyword>
<accession>A0ABQ4IRD3</accession>
<evidence type="ECO:0000313" key="4">
    <source>
        <dbReference type="Proteomes" id="UP000643165"/>
    </source>
</evidence>
<dbReference type="InterPro" id="IPR052893">
    <property type="entry name" value="TCS_response_regulator"/>
</dbReference>
<dbReference type="EMBL" id="BOPB01000005">
    <property type="protein sequence ID" value="GIJ20489.1"/>
    <property type="molecule type" value="Genomic_DNA"/>
</dbReference>
<keyword evidence="1" id="KW-0597">Phosphoprotein</keyword>
<evidence type="ECO:0000256" key="1">
    <source>
        <dbReference type="PROSITE-ProRule" id="PRU00169"/>
    </source>
</evidence>
<sequence>MLADLRQVEMGARTLAPVRILVVDDDPGDVLMIEEALASSDVEKVIDVVGDGQEAMEFLRREGRHSDAQRPDVILLDLNMPRMDGRQVLGEVKGDEDLRTIPIVVLTTSNADTDIISSYTLQANAYVTKPIDLDDFNDVVHRIDEFFGRVVVLPKRG</sequence>
<dbReference type="InterPro" id="IPR001789">
    <property type="entry name" value="Sig_transdc_resp-reg_receiver"/>
</dbReference>
<feature type="modified residue" description="4-aspartylphosphate" evidence="1">
    <location>
        <position position="77"/>
    </location>
</feature>
<dbReference type="CDD" id="cd17557">
    <property type="entry name" value="REC_Rcp-like"/>
    <property type="match status" value="1"/>
</dbReference>
<dbReference type="PANTHER" id="PTHR44520:SF2">
    <property type="entry name" value="RESPONSE REGULATOR RCP1"/>
    <property type="match status" value="1"/>
</dbReference>
<evidence type="ECO:0000259" key="2">
    <source>
        <dbReference type="PROSITE" id="PS50110"/>
    </source>
</evidence>
<reference evidence="3 4" key="1">
    <citation type="submission" date="2021-01" db="EMBL/GenBank/DDBJ databases">
        <title>Whole genome shotgun sequence of Verrucosispora lutea NBRC 106530.</title>
        <authorList>
            <person name="Komaki H."/>
            <person name="Tamura T."/>
        </authorList>
    </citation>
    <scope>NUCLEOTIDE SEQUENCE [LARGE SCALE GENOMIC DNA]</scope>
    <source>
        <strain evidence="3 4">NBRC 106530</strain>
    </source>
</reference>
<dbReference type="SUPFAM" id="SSF52172">
    <property type="entry name" value="CheY-like"/>
    <property type="match status" value="1"/>
</dbReference>
<gene>
    <name evidence="3" type="ORF">Vlu01_11130</name>
</gene>
<name>A0ABQ4IRD3_9ACTN</name>
<dbReference type="Gene3D" id="3.40.50.2300">
    <property type="match status" value="1"/>
</dbReference>
<feature type="domain" description="Response regulatory" evidence="2">
    <location>
        <begin position="19"/>
        <end position="144"/>
    </location>
</feature>
<dbReference type="SMART" id="SM00448">
    <property type="entry name" value="REC"/>
    <property type="match status" value="1"/>
</dbReference>